<dbReference type="AlphaFoldDB" id="A0A450SR83"/>
<sequence length="80" mass="9112">MKFEWNNRKAAGNLKTHRVSFHEAASVFGDPLAITFDDPDHSIDERRLLTFAGFPRTLRGKPVTACLRCILDADVNQRKK</sequence>
<evidence type="ECO:0000313" key="1">
    <source>
        <dbReference type="EMBL" id="VFJ56576.1"/>
    </source>
</evidence>
<dbReference type="Pfam" id="PF04365">
    <property type="entry name" value="BrnT_toxin"/>
    <property type="match status" value="1"/>
</dbReference>
<dbReference type="InterPro" id="IPR007460">
    <property type="entry name" value="BrnT_toxin"/>
</dbReference>
<dbReference type="InterPro" id="IPR038573">
    <property type="entry name" value="BrnT_sf"/>
</dbReference>
<organism evidence="1">
    <name type="scientific">Candidatus Kentrum sp. FW</name>
    <dbReference type="NCBI Taxonomy" id="2126338"/>
    <lineage>
        <taxon>Bacteria</taxon>
        <taxon>Pseudomonadati</taxon>
        <taxon>Pseudomonadota</taxon>
        <taxon>Gammaproteobacteria</taxon>
        <taxon>Candidatus Kentrum</taxon>
    </lineage>
</organism>
<accession>A0A450SR83</accession>
<dbReference type="Gene3D" id="3.10.450.530">
    <property type="entry name" value="Ribonuclease toxin, BrnT, of type II toxin-antitoxin system"/>
    <property type="match status" value="1"/>
</dbReference>
<reference evidence="1" key="1">
    <citation type="submission" date="2019-02" db="EMBL/GenBank/DDBJ databases">
        <authorList>
            <person name="Gruber-Vodicka R. H."/>
            <person name="Seah K. B. B."/>
        </authorList>
    </citation>
    <scope>NUCLEOTIDE SEQUENCE</scope>
    <source>
        <strain evidence="1">BECK_BZ106</strain>
    </source>
</reference>
<gene>
    <name evidence="1" type="ORF">BECKFW1821B_GA0114236_102835</name>
</gene>
<name>A0A450SR83_9GAMM</name>
<protein>
    <submittedName>
        <fullName evidence="1">Uncharacterized protein</fullName>
    </submittedName>
</protein>
<proteinExistence type="predicted"/>
<dbReference type="EMBL" id="CAADFD010000028">
    <property type="protein sequence ID" value="VFJ56576.1"/>
    <property type="molecule type" value="Genomic_DNA"/>
</dbReference>